<dbReference type="EMBL" id="LFYT02000002">
    <property type="protein sequence ID" value="PVE44415.1"/>
    <property type="molecule type" value="Genomic_DNA"/>
</dbReference>
<organism evidence="1 2">
    <name type="scientific">Limnohabitans planktonicus II-D5</name>
    <dbReference type="NCBI Taxonomy" id="1293045"/>
    <lineage>
        <taxon>Bacteria</taxon>
        <taxon>Pseudomonadati</taxon>
        <taxon>Pseudomonadota</taxon>
        <taxon>Betaproteobacteria</taxon>
        <taxon>Burkholderiales</taxon>
        <taxon>Comamonadaceae</taxon>
        <taxon>Limnohabitans</taxon>
    </lineage>
</organism>
<sequence>MHSKPESFQTSQLLLAKGQSHFEQLPRGTVIHVAAGSMTLVQHSVLDHCLLTQKTGLQRGAVHCVEVPTWVEIVAQSDANLRFSVPQVVTRWAVLRAGLNALLERLAAWPKEVRPRDRCKN</sequence>
<proteinExistence type="predicted"/>
<dbReference type="RefSeq" id="WP_053175789.1">
    <property type="nucleotide sequence ID" value="NZ_LFYT02000002.1"/>
</dbReference>
<gene>
    <name evidence="1" type="ORF">H663_002990</name>
</gene>
<accession>A0A2T7UIA9</accession>
<name>A0A2T7UIA9_9BURK</name>
<dbReference type="Proteomes" id="UP000037507">
    <property type="component" value="Unassembled WGS sequence"/>
</dbReference>
<evidence type="ECO:0000313" key="1">
    <source>
        <dbReference type="EMBL" id="PVE44415.1"/>
    </source>
</evidence>
<protein>
    <submittedName>
        <fullName evidence="1">Uncharacterized protein</fullName>
    </submittedName>
</protein>
<evidence type="ECO:0000313" key="2">
    <source>
        <dbReference type="Proteomes" id="UP000037507"/>
    </source>
</evidence>
<dbReference type="AlphaFoldDB" id="A0A2T7UIA9"/>
<reference evidence="1" key="1">
    <citation type="submission" date="2017-04" db="EMBL/GenBank/DDBJ databases">
        <title>Unexpected and diverse lifestyles within the genus Limnohabitans.</title>
        <authorList>
            <person name="Kasalicky V."/>
            <person name="Mehrshad M."/>
            <person name="Andrei S.-A."/>
            <person name="Salcher M."/>
            <person name="Kratochvilova H."/>
            <person name="Simek K."/>
            <person name="Ghai R."/>
        </authorList>
    </citation>
    <scope>NUCLEOTIDE SEQUENCE [LARGE SCALE GENOMIC DNA]</scope>
    <source>
        <strain evidence="1">II-D5</strain>
    </source>
</reference>
<comment type="caution">
    <text evidence="1">The sequence shown here is derived from an EMBL/GenBank/DDBJ whole genome shotgun (WGS) entry which is preliminary data.</text>
</comment>
<keyword evidence="2" id="KW-1185">Reference proteome</keyword>